<gene>
    <name evidence="2" type="ORF">DPMN_164133</name>
</gene>
<reference evidence="2" key="1">
    <citation type="journal article" date="2019" name="bioRxiv">
        <title>The Genome of the Zebra Mussel, Dreissena polymorpha: A Resource for Invasive Species Research.</title>
        <authorList>
            <person name="McCartney M.A."/>
            <person name="Auch B."/>
            <person name="Kono T."/>
            <person name="Mallez S."/>
            <person name="Zhang Y."/>
            <person name="Obille A."/>
            <person name="Becker A."/>
            <person name="Abrahante J.E."/>
            <person name="Garbe J."/>
            <person name="Badalamenti J.P."/>
            <person name="Herman A."/>
            <person name="Mangelson H."/>
            <person name="Liachko I."/>
            <person name="Sullivan S."/>
            <person name="Sone E.D."/>
            <person name="Koren S."/>
            <person name="Silverstein K.A.T."/>
            <person name="Beckman K.B."/>
            <person name="Gohl D.M."/>
        </authorList>
    </citation>
    <scope>NUCLEOTIDE SEQUENCE</scope>
    <source>
        <strain evidence="2">Duluth1</strain>
        <tissue evidence="2">Whole animal</tissue>
    </source>
</reference>
<proteinExistence type="predicted"/>
<protein>
    <submittedName>
        <fullName evidence="2">Uncharacterized protein</fullName>
    </submittedName>
</protein>
<organism evidence="2 3">
    <name type="scientific">Dreissena polymorpha</name>
    <name type="common">Zebra mussel</name>
    <name type="synonym">Mytilus polymorpha</name>
    <dbReference type="NCBI Taxonomy" id="45954"/>
    <lineage>
        <taxon>Eukaryota</taxon>
        <taxon>Metazoa</taxon>
        <taxon>Spiralia</taxon>
        <taxon>Lophotrochozoa</taxon>
        <taxon>Mollusca</taxon>
        <taxon>Bivalvia</taxon>
        <taxon>Autobranchia</taxon>
        <taxon>Heteroconchia</taxon>
        <taxon>Euheterodonta</taxon>
        <taxon>Imparidentia</taxon>
        <taxon>Neoheterodontei</taxon>
        <taxon>Myida</taxon>
        <taxon>Dreissenoidea</taxon>
        <taxon>Dreissenidae</taxon>
        <taxon>Dreissena</taxon>
    </lineage>
</organism>
<comment type="caution">
    <text evidence="2">The sequence shown here is derived from an EMBL/GenBank/DDBJ whole genome shotgun (WGS) entry which is preliminary data.</text>
</comment>
<dbReference type="Proteomes" id="UP000828390">
    <property type="component" value="Unassembled WGS sequence"/>
</dbReference>
<dbReference type="AlphaFoldDB" id="A0A9D4IVU1"/>
<name>A0A9D4IVU1_DREPO</name>
<feature type="region of interest" description="Disordered" evidence="1">
    <location>
        <begin position="1"/>
        <end position="23"/>
    </location>
</feature>
<reference evidence="2" key="2">
    <citation type="submission" date="2020-11" db="EMBL/GenBank/DDBJ databases">
        <authorList>
            <person name="McCartney M.A."/>
            <person name="Auch B."/>
            <person name="Kono T."/>
            <person name="Mallez S."/>
            <person name="Becker A."/>
            <person name="Gohl D.M."/>
            <person name="Silverstein K.A.T."/>
            <person name="Koren S."/>
            <person name="Bechman K.B."/>
            <person name="Herman A."/>
            <person name="Abrahante J.E."/>
            <person name="Garbe J."/>
        </authorList>
    </citation>
    <scope>NUCLEOTIDE SEQUENCE</scope>
    <source>
        <strain evidence="2">Duluth1</strain>
        <tissue evidence="2">Whole animal</tissue>
    </source>
</reference>
<accession>A0A9D4IVU1</accession>
<keyword evidence="3" id="KW-1185">Reference proteome</keyword>
<sequence>MMENKDDNPASTETTEDVKRKKDRDRCDLRLPGSLQIFTFQEGFCSKEWICRMMIALSSIGHPIKCQLRNLDLQPSGTFNTNSSQINDSEEISNLMSYDMSNIDLYVETVKREIFDIFSNTNMRTLSLGTADDASNSSQILPTLCK</sequence>
<evidence type="ECO:0000313" key="2">
    <source>
        <dbReference type="EMBL" id="KAH3786033.1"/>
    </source>
</evidence>
<evidence type="ECO:0000313" key="3">
    <source>
        <dbReference type="Proteomes" id="UP000828390"/>
    </source>
</evidence>
<dbReference type="EMBL" id="JAIWYP010000008">
    <property type="protein sequence ID" value="KAH3786033.1"/>
    <property type="molecule type" value="Genomic_DNA"/>
</dbReference>
<evidence type="ECO:0000256" key="1">
    <source>
        <dbReference type="SAM" id="MobiDB-lite"/>
    </source>
</evidence>